<accession>I3TN61</accession>
<comment type="subcellular location">
    <subcellularLocation>
        <location evidence="2">Cell membrane</location>
        <topology evidence="2">Lipid-anchor</topology>
    </subcellularLocation>
</comment>
<evidence type="ECO:0000256" key="1">
    <source>
        <dbReference type="ARBA" id="ARBA00007613"/>
    </source>
</evidence>
<protein>
    <submittedName>
        <fullName evidence="3">Multidrug efflux outer membrane lipoprotein</fullName>
    </submittedName>
</protein>
<evidence type="ECO:0000313" key="4">
    <source>
        <dbReference type="Proteomes" id="UP000005258"/>
    </source>
</evidence>
<dbReference type="Gene3D" id="1.20.1600.10">
    <property type="entry name" value="Outer membrane efflux proteins (OEP)"/>
    <property type="match status" value="1"/>
</dbReference>
<comment type="similarity">
    <text evidence="1 2">Belongs to the outer membrane factor (OMF) (TC 1.B.17) family.</text>
</comment>
<feature type="chain" id="PRO_5001439935" evidence="2">
    <location>
        <begin position="21"/>
        <end position="471"/>
    </location>
</feature>
<organism evidence="3 4">
    <name type="scientific">Tistrella mobilis (strain KA081020-065)</name>
    <dbReference type="NCBI Taxonomy" id="1110502"/>
    <lineage>
        <taxon>Bacteria</taxon>
        <taxon>Pseudomonadati</taxon>
        <taxon>Pseudomonadota</taxon>
        <taxon>Alphaproteobacteria</taxon>
        <taxon>Geminicoccales</taxon>
        <taxon>Geminicoccaceae</taxon>
        <taxon>Tistrella</taxon>
    </lineage>
</organism>
<dbReference type="PANTHER" id="PTHR30203">
    <property type="entry name" value="OUTER MEMBRANE CATION EFFLUX PROTEIN"/>
    <property type="match status" value="1"/>
</dbReference>
<keyword evidence="2 3" id="KW-0449">Lipoprotein</keyword>
<keyword evidence="4" id="KW-1185">Reference proteome</keyword>
<evidence type="ECO:0000313" key="3">
    <source>
        <dbReference type="EMBL" id="AFK54199.1"/>
    </source>
</evidence>
<dbReference type="Pfam" id="PF02321">
    <property type="entry name" value="OEP"/>
    <property type="match status" value="2"/>
</dbReference>
<proteinExistence type="inferred from homology"/>
<keyword evidence="2" id="KW-1134">Transmembrane beta strand</keyword>
<name>I3TN61_TISMK</name>
<evidence type="ECO:0000256" key="2">
    <source>
        <dbReference type="RuleBase" id="RU362097"/>
    </source>
</evidence>
<dbReference type="EMBL" id="CP003236">
    <property type="protein sequence ID" value="AFK54199.1"/>
    <property type="molecule type" value="Genomic_DNA"/>
</dbReference>
<sequence length="471" mass="51510">MTFMTSLRIPLALMVATALAGCGSLMETSYDRPALQLPSGWQQGSPADKALPKTVDAASVRADAWWTVFQEPELDRLIDRAFARNNDLAAAAIAVRRAQLQAGLAEDDTLPRLGSSTQVSRDRELADDTSATSYSTSLTVSWELDLWGRLGRTLDAARFEAAATEQDRQATALSLAATTAELYWTHVYLTQRLALADASLNYARRIADIVDVRWRAGAVSDLDRLQARQNVESQEAARLLILQSQVENDNALSILFDAPPQPVDLARDRLPDGMLPAIPAGLPAGVLARRPDIRAAELRLRANLADIDATRASYLPTFSLTGSLGGSSVALRDLLANPVATLGLGLTLPFLNWTERDLTIRTSEADYEAAVVNFRQTLYQAFADTENALSARQRRAERDLRLQAALDAARAAEQIYETRYRAGAVDLQSWLDSQETRRTAELNLLENRLEEIRAMITLYQALGGSATPAAS</sequence>
<dbReference type="eggNOG" id="COG1538">
    <property type="taxonomic scope" value="Bacteria"/>
</dbReference>
<dbReference type="STRING" id="1110502.TMO_2361"/>
<dbReference type="GO" id="GO:0015562">
    <property type="term" value="F:efflux transmembrane transporter activity"/>
    <property type="evidence" value="ECO:0007669"/>
    <property type="project" value="InterPro"/>
</dbReference>
<reference evidence="3 4" key="1">
    <citation type="journal article" date="2012" name="J. Am. Chem. Soc.">
        <title>Bacterial biosynthesis and maturation of the didemnin anti-cancer agents.</title>
        <authorList>
            <person name="Xu Y."/>
            <person name="Kersten R.D."/>
            <person name="Nam S.J."/>
            <person name="Lu L."/>
            <person name="Al-Suwailem A.M."/>
            <person name="Zheng H."/>
            <person name="Fenical W."/>
            <person name="Dorrestein P.C."/>
            <person name="Moore B.S."/>
            <person name="Qian P.Y."/>
        </authorList>
    </citation>
    <scope>NUCLEOTIDE SEQUENCE [LARGE SCALE GENOMIC DNA]</scope>
    <source>
        <strain evidence="3 4">KA081020-065</strain>
    </source>
</reference>
<feature type="signal peptide" evidence="2">
    <location>
        <begin position="1"/>
        <end position="20"/>
    </location>
</feature>
<keyword evidence="2" id="KW-0564">Palmitate</keyword>
<dbReference type="NCBIfam" id="TIGR01845">
    <property type="entry name" value="outer_NodT"/>
    <property type="match status" value="1"/>
</dbReference>
<keyword evidence="2" id="KW-0472">Membrane</keyword>
<dbReference type="KEGG" id="tmo:TMO_2361"/>
<dbReference type="Proteomes" id="UP000005258">
    <property type="component" value="Chromosome"/>
</dbReference>
<dbReference type="InterPro" id="IPR010131">
    <property type="entry name" value="MdtP/NodT-like"/>
</dbReference>
<gene>
    <name evidence="3" type="ordered locus">TMO_2361</name>
</gene>
<dbReference type="AlphaFoldDB" id="I3TN61"/>
<dbReference type="SUPFAM" id="SSF56954">
    <property type="entry name" value="Outer membrane efflux proteins (OEP)"/>
    <property type="match status" value="1"/>
</dbReference>
<dbReference type="GO" id="GO:0005886">
    <property type="term" value="C:plasma membrane"/>
    <property type="evidence" value="ECO:0007669"/>
    <property type="project" value="UniProtKB-SubCell"/>
</dbReference>
<dbReference type="Gene3D" id="2.20.200.10">
    <property type="entry name" value="Outer membrane efflux proteins (OEP)"/>
    <property type="match status" value="1"/>
</dbReference>
<dbReference type="PATRIC" id="fig|1110502.3.peg.2426"/>
<dbReference type="PANTHER" id="PTHR30203:SF32">
    <property type="entry name" value="CATION EFFLUX SYSTEM PROTEIN CUSC"/>
    <property type="match status" value="1"/>
</dbReference>
<keyword evidence="2" id="KW-0732">Signal</keyword>
<dbReference type="InterPro" id="IPR003423">
    <property type="entry name" value="OMP_efflux"/>
</dbReference>
<keyword evidence="2" id="KW-0812">Transmembrane</keyword>
<dbReference type="HOGENOM" id="CLU_012817_13_1_5"/>